<keyword evidence="1" id="KW-0732">Signal</keyword>
<accession>A0A3P3QEB4</accession>
<comment type="caution">
    <text evidence="2">The sequence shown here is derived from an EMBL/GenBank/DDBJ whole genome shotgun (WGS) entry which is preliminary data.</text>
</comment>
<organism evidence="2 3">
    <name type="scientific">Rheinheimera mesophila</name>
    <dbReference type="NCBI Taxonomy" id="1547515"/>
    <lineage>
        <taxon>Bacteria</taxon>
        <taxon>Pseudomonadati</taxon>
        <taxon>Pseudomonadota</taxon>
        <taxon>Gammaproteobacteria</taxon>
        <taxon>Chromatiales</taxon>
        <taxon>Chromatiaceae</taxon>
        <taxon>Rheinheimera</taxon>
    </lineage>
</organism>
<name>A0A3P3QEB4_9GAMM</name>
<dbReference type="RefSeq" id="WP_046518431.1">
    <property type="nucleotide sequence ID" value="NZ_LAVS01000002.1"/>
</dbReference>
<dbReference type="EMBL" id="RRCF01000004">
    <property type="protein sequence ID" value="RRJ19474.1"/>
    <property type="molecule type" value="Genomic_DNA"/>
</dbReference>
<keyword evidence="3" id="KW-1185">Reference proteome</keyword>
<feature type="signal peptide" evidence="1">
    <location>
        <begin position="1"/>
        <end position="22"/>
    </location>
</feature>
<sequence>MMKYLSKLLFVFVALWGTQAEANVCLDYDSNGNTACNQNYVYDKLTVYFKDAYGVEQKFFAKRIVQKSNSALLHVDYDFVVNCITNCSDNTAVMNRYLWDWKNAIGTDSLYTKQRACDPNYESCCTRLTCYEVNAEPGIGGTPLSPEHATETNALDVSTQSASTTDKKLTKWDAITGIFANSIALAKEGKEVAPKLKSNETTPTSIVMVKETDTLDTVCYINAESKCEKLEGSVLDTETYLEAELRHNLGPDFNNSLNNFLYDNYLRNRPMSCSQRMSCSKNTCTIVLTCSPY</sequence>
<protein>
    <submittedName>
        <fullName evidence="2">Uncharacterized protein</fullName>
    </submittedName>
</protein>
<gene>
    <name evidence="2" type="ORF">EIK76_13535</name>
</gene>
<dbReference type="OrthoDB" id="6400766at2"/>
<feature type="chain" id="PRO_5018686021" evidence="1">
    <location>
        <begin position="23"/>
        <end position="293"/>
    </location>
</feature>
<evidence type="ECO:0000313" key="3">
    <source>
        <dbReference type="Proteomes" id="UP000276260"/>
    </source>
</evidence>
<dbReference type="AlphaFoldDB" id="A0A3P3QEB4"/>
<reference evidence="2 3" key="1">
    <citation type="submission" date="2018-11" db="EMBL/GenBank/DDBJ databases">
        <title>Draft genome analysis of Rheinheimera mesophila isolated from an industrial waste site.</title>
        <authorList>
            <person name="Yu Q."/>
            <person name="Qi Y."/>
            <person name="Zhang H."/>
            <person name="Lu Y."/>
            <person name="Pu J."/>
        </authorList>
    </citation>
    <scope>NUCLEOTIDE SEQUENCE [LARGE SCALE GENOMIC DNA]</scope>
    <source>
        <strain evidence="2 3">IITR13</strain>
    </source>
</reference>
<evidence type="ECO:0000256" key="1">
    <source>
        <dbReference type="SAM" id="SignalP"/>
    </source>
</evidence>
<dbReference type="Proteomes" id="UP000276260">
    <property type="component" value="Unassembled WGS sequence"/>
</dbReference>
<evidence type="ECO:0000313" key="2">
    <source>
        <dbReference type="EMBL" id="RRJ19474.1"/>
    </source>
</evidence>
<proteinExistence type="predicted"/>